<sequence>MGRADEGHALDVSGEILCGAENDFLTYKTAYAMGNEAEEARRSVTLYSVVREMADKIHSVPQRKRWVIPMQRAFSAKVQAAYVRSKCWCGRLSSHERSKCLQWHHWDWLRPRYHLESSLLKTVRENWIAQLMVLRWTTQVYPSSLLVE</sequence>
<reference evidence="1" key="2">
    <citation type="submission" date="2012-05" db="EMBL/GenBank/DDBJ databases">
        <title>Annotation of the Genome Sequence of Fusarium oxysporum f. sp. melonis 26406.</title>
        <authorList>
            <consortium name="The Broad Institute Genomics Platform"/>
            <person name="Ma L.-J."/>
            <person name="Corby-Kistler H."/>
            <person name="Broz K."/>
            <person name="Gale L.R."/>
            <person name="Jonkers W."/>
            <person name="O'Donnell K."/>
            <person name="Ploetz R."/>
            <person name="Steinberg C."/>
            <person name="Schwartz D.C."/>
            <person name="VanEtten H."/>
            <person name="Zhou S."/>
            <person name="Young S.K."/>
            <person name="Zeng Q."/>
            <person name="Gargeya S."/>
            <person name="Fitzgerald M."/>
            <person name="Abouelleil A."/>
            <person name="Alvarado L."/>
            <person name="Chapman S.B."/>
            <person name="Gainer-Dewar J."/>
            <person name="Goldberg J."/>
            <person name="Griggs A."/>
            <person name="Gujja S."/>
            <person name="Hansen M."/>
            <person name="Howarth C."/>
            <person name="Imamovic A."/>
            <person name="Ireland A."/>
            <person name="Larimer J."/>
            <person name="McCowan C."/>
            <person name="Murphy C."/>
            <person name="Pearson M."/>
            <person name="Poon T.W."/>
            <person name="Priest M."/>
            <person name="Roberts A."/>
            <person name="Saif S."/>
            <person name="Shea T."/>
            <person name="Sykes S."/>
            <person name="Wortman J."/>
            <person name="Nusbaum C."/>
            <person name="Birren B."/>
        </authorList>
    </citation>
    <scope>NUCLEOTIDE SEQUENCE</scope>
    <source>
        <strain evidence="1">26406</strain>
    </source>
</reference>
<organism evidence="1">
    <name type="scientific">Fusarium oxysporum f. sp. melonis 26406</name>
    <dbReference type="NCBI Taxonomy" id="1089452"/>
    <lineage>
        <taxon>Eukaryota</taxon>
        <taxon>Fungi</taxon>
        <taxon>Dikarya</taxon>
        <taxon>Ascomycota</taxon>
        <taxon>Pezizomycotina</taxon>
        <taxon>Sordariomycetes</taxon>
        <taxon>Hypocreomycetidae</taxon>
        <taxon>Hypocreales</taxon>
        <taxon>Nectriaceae</taxon>
        <taxon>Fusarium</taxon>
        <taxon>Fusarium oxysporum species complex</taxon>
    </lineage>
</organism>
<protein>
    <submittedName>
        <fullName evidence="1">Uncharacterized protein</fullName>
    </submittedName>
</protein>
<dbReference type="EMBL" id="JH659503">
    <property type="protein sequence ID" value="EXK24337.1"/>
    <property type="molecule type" value="Genomic_DNA"/>
</dbReference>
<accession>W9Z6U5</accession>
<gene>
    <name evidence="1" type="ORF">FOMG_18928</name>
</gene>
<dbReference type="VEuPathDB" id="FungiDB:FOMG_18928"/>
<dbReference type="HOGENOM" id="CLU_147512_0_0_1"/>
<dbReference type="AlphaFoldDB" id="W9Z6U5"/>
<dbReference type="Proteomes" id="UP000030703">
    <property type="component" value="Unassembled WGS sequence"/>
</dbReference>
<proteinExistence type="predicted"/>
<reference evidence="1" key="1">
    <citation type="submission" date="2012-04" db="EMBL/GenBank/DDBJ databases">
        <title>The Genome Sequence of Fusarium oxysporum melonis.</title>
        <authorList>
            <consortium name="The Broad Institute Genome Sequencing Platform"/>
            <person name="Ma L.-J."/>
            <person name="Gale L.R."/>
            <person name="Schwartz D.C."/>
            <person name="Zhou S."/>
            <person name="Corby-Kistler H."/>
            <person name="Young S.K."/>
            <person name="Zeng Q."/>
            <person name="Gargeya S."/>
            <person name="Fitzgerald M."/>
            <person name="Haas B."/>
            <person name="Abouelleil A."/>
            <person name="Alvarado L."/>
            <person name="Arachchi H.M."/>
            <person name="Berlin A."/>
            <person name="Brown A."/>
            <person name="Chapman S.B."/>
            <person name="Chen Z."/>
            <person name="Dunbar C."/>
            <person name="Freedman E."/>
            <person name="Gearin G."/>
            <person name="Goldberg J."/>
            <person name="Griggs A."/>
            <person name="Gujja S."/>
            <person name="Heiman D."/>
            <person name="Howarth C."/>
            <person name="Larson L."/>
            <person name="Lui A."/>
            <person name="MacDonald P.J.P."/>
            <person name="Montmayeur A."/>
            <person name="Murphy C."/>
            <person name="Neiman D."/>
            <person name="Pearson M."/>
            <person name="Priest M."/>
            <person name="Roberts A."/>
            <person name="Saif S."/>
            <person name="Shea T."/>
            <person name="Shenoy N."/>
            <person name="Sisk P."/>
            <person name="Stolte C."/>
            <person name="Sykes S."/>
            <person name="Wortman J."/>
            <person name="Nusbaum C."/>
            <person name="Birren B."/>
        </authorList>
    </citation>
    <scope>NUCLEOTIDE SEQUENCE</scope>
    <source>
        <strain evidence="1">26406</strain>
    </source>
</reference>
<name>W9Z6U5_FUSOX</name>
<evidence type="ECO:0000313" key="1">
    <source>
        <dbReference type="EMBL" id="EXK24337.1"/>
    </source>
</evidence>